<comment type="caution">
    <text evidence="2">The sequence shown here is derived from an EMBL/GenBank/DDBJ whole genome shotgun (WGS) entry which is preliminary data.</text>
</comment>
<protein>
    <submittedName>
        <fullName evidence="2">Uncharacterized protein</fullName>
    </submittedName>
</protein>
<organism evidence="2 3">
    <name type="scientific">Striga hermonthica</name>
    <name type="common">Purple witchweed</name>
    <name type="synonym">Buchnera hermonthica</name>
    <dbReference type="NCBI Taxonomy" id="68872"/>
    <lineage>
        <taxon>Eukaryota</taxon>
        <taxon>Viridiplantae</taxon>
        <taxon>Streptophyta</taxon>
        <taxon>Embryophyta</taxon>
        <taxon>Tracheophyta</taxon>
        <taxon>Spermatophyta</taxon>
        <taxon>Magnoliopsida</taxon>
        <taxon>eudicotyledons</taxon>
        <taxon>Gunneridae</taxon>
        <taxon>Pentapetalae</taxon>
        <taxon>asterids</taxon>
        <taxon>lamiids</taxon>
        <taxon>Lamiales</taxon>
        <taxon>Orobanchaceae</taxon>
        <taxon>Buchnereae</taxon>
        <taxon>Striga</taxon>
    </lineage>
</organism>
<feature type="region of interest" description="Disordered" evidence="1">
    <location>
        <begin position="67"/>
        <end position="94"/>
    </location>
</feature>
<evidence type="ECO:0000256" key="1">
    <source>
        <dbReference type="SAM" id="MobiDB-lite"/>
    </source>
</evidence>
<evidence type="ECO:0000313" key="3">
    <source>
        <dbReference type="Proteomes" id="UP001153555"/>
    </source>
</evidence>
<dbReference type="EMBL" id="CACSLK010000984">
    <property type="protein sequence ID" value="CAA0806883.1"/>
    <property type="molecule type" value="Genomic_DNA"/>
</dbReference>
<feature type="region of interest" description="Disordered" evidence="1">
    <location>
        <begin position="1"/>
        <end position="35"/>
    </location>
</feature>
<accession>A0A9N7MGI5</accession>
<feature type="non-terminal residue" evidence="2">
    <location>
        <position position="1"/>
    </location>
</feature>
<name>A0A9N7MGI5_STRHE</name>
<feature type="non-terminal residue" evidence="2">
    <location>
        <position position="120"/>
    </location>
</feature>
<dbReference type="AlphaFoldDB" id="A0A9N7MGI5"/>
<feature type="compositionally biased region" description="Basic and acidic residues" evidence="1">
    <location>
        <begin position="77"/>
        <end position="94"/>
    </location>
</feature>
<evidence type="ECO:0000313" key="2">
    <source>
        <dbReference type="EMBL" id="CAA0806883.1"/>
    </source>
</evidence>
<keyword evidence="3" id="KW-1185">Reference proteome</keyword>
<gene>
    <name evidence="2" type="ORF">SHERM_09761</name>
</gene>
<dbReference type="Proteomes" id="UP001153555">
    <property type="component" value="Unassembled WGS sequence"/>
</dbReference>
<proteinExistence type="predicted"/>
<reference evidence="2" key="1">
    <citation type="submission" date="2019-12" db="EMBL/GenBank/DDBJ databases">
        <authorList>
            <person name="Scholes J."/>
        </authorList>
    </citation>
    <scope>NUCLEOTIDE SEQUENCE</scope>
</reference>
<sequence>TEDPRRPGLAPRQASSRGNITHPCRARSATATETRPSTLRAVSMFRAAAHSLHHAAEVHNAVTCNSQDSTLRAASSPRDEQRSNAHPSRREKLHAVMPLSVAPRRSSALRRMLPSTPNAT</sequence>